<protein>
    <recommendedName>
        <fullName evidence="4">DUF881 domain-containing protein</fullName>
    </recommendedName>
</protein>
<evidence type="ECO:0000256" key="1">
    <source>
        <dbReference type="ARBA" id="ARBA00009108"/>
    </source>
</evidence>
<organism evidence="2 3">
    <name type="scientific">Nostocoides australiense Ben110</name>
    <dbReference type="NCBI Taxonomy" id="1193182"/>
    <lineage>
        <taxon>Bacteria</taxon>
        <taxon>Bacillati</taxon>
        <taxon>Actinomycetota</taxon>
        <taxon>Actinomycetes</taxon>
        <taxon>Micrococcales</taxon>
        <taxon>Intrasporangiaceae</taxon>
        <taxon>Nostocoides</taxon>
    </lineage>
</organism>
<dbReference type="AlphaFoldDB" id="W6JY06"/>
<dbReference type="InterPro" id="IPR010273">
    <property type="entry name" value="DUF881"/>
</dbReference>
<comment type="similarity">
    <text evidence="1">Belongs to the UPF0749 family.</text>
</comment>
<dbReference type="PANTHER" id="PTHR37313:SF4">
    <property type="entry name" value="CONSERVED MEMBRANE PROTEIN-RELATED"/>
    <property type="match status" value="1"/>
</dbReference>
<gene>
    <name evidence="2" type="ORF">BN11_3610001</name>
</gene>
<dbReference type="Gene3D" id="3.30.70.1880">
    <property type="entry name" value="Protein of unknown function DUF881"/>
    <property type="match status" value="1"/>
</dbReference>
<dbReference type="Proteomes" id="UP000035763">
    <property type="component" value="Unassembled WGS sequence"/>
</dbReference>
<reference evidence="2 3" key="1">
    <citation type="journal article" date="2013" name="ISME J.">
        <title>A metabolic model for members of the genus Tetrasphaera involved in enhanced biological phosphorus removal.</title>
        <authorList>
            <person name="Kristiansen R."/>
            <person name="Nguyen H.T.T."/>
            <person name="Saunders A.M."/>
            <person name="Nielsen J.L."/>
            <person name="Wimmer R."/>
            <person name="Le V.Q."/>
            <person name="McIlroy S.J."/>
            <person name="Petrovski S."/>
            <person name="Seviour R.J."/>
            <person name="Calteau A."/>
            <person name="Nielsen K.L."/>
            <person name="Nielsen P.H."/>
        </authorList>
    </citation>
    <scope>NUCLEOTIDE SEQUENCE [LARGE SCALE GENOMIC DNA]</scope>
    <source>
        <strain evidence="2 3">Ben110</strain>
    </source>
</reference>
<name>W6JY06_9MICO</name>
<accession>W6JY06</accession>
<evidence type="ECO:0000313" key="2">
    <source>
        <dbReference type="EMBL" id="CCH73997.1"/>
    </source>
</evidence>
<dbReference type="GO" id="GO:0005886">
    <property type="term" value="C:plasma membrane"/>
    <property type="evidence" value="ECO:0007669"/>
    <property type="project" value="TreeGrafter"/>
</dbReference>
<evidence type="ECO:0008006" key="4">
    <source>
        <dbReference type="Google" id="ProtNLM"/>
    </source>
</evidence>
<comment type="caution">
    <text evidence="2">The sequence shown here is derived from an EMBL/GenBank/DDBJ whole genome shotgun (WGS) entry which is preliminary data.</text>
</comment>
<dbReference type="STRING" id="1193182.BN11_3610001"/>
<keyword evidence="3" id="KW-1185">Reference proteome</keyword>
<dbReference type="Pfam" id="PF05949">
    <property type="entry name" value="DUF881"/>
    <property type="match status" value="1"/>
</dbReference>
<dbReference type="PANTHER" id="PTHR37313">
    <property type="entry name" value="UPF0749 PROTEIN RV1825"/>
    <property type="match status" value="1"/>
</dbReference>
<sequence>MADRVGEVAAVRADVDRLTAAAAPGSERIAKLSRAADALAAGAGTAAVEGDTLTVALDDSPLTSDQLPEWATVDDIVVHQQDVQAVVNALWRGGAEAMMLMDQRVISTSAVRCVGNTLILQGRVYSPPFVISVIGDPAALEAALDADPTIDRYREYVSALGLGYAVERTGIKTFPAFAGTLSLTSARVAD</sequence>
<evidence type="ECO:0000313" key="3">
    <source>
        <dbReference type="Proteomes" id="UP000035763"/>
    </source>
</evidence>
<proteinExistence type="inferred from homology"/>
<dbReference type="EMBL" id="CAJA01000292">
    <property type="protein sequence ID" value="CCH73997.1"/>
    <property type="molecule type" value="Genomic_DNA"/>
</dbReference>